<dbReference type="PANTHER" id="PTHR45024:SF2">
    <property type="entry name" value="SCP2 DOMAIN-CONTAINING PROTEIN"/>
    <property type="match status" value="1"/>
</dbReference>
<evidence type="ECO:0000313" key="4">
    <source>
        <dbReference type="EMBL" id="QEC50576.1"/>
    </source>
</evidence>
<dbReference type="InterPro" id="IPR036291">
    <property type="entry name" value="NAD(P)-bd_dom_sf"/>
</dbReference>
<proteinExistence type="inferred from homology"/>
<evidence type="ECO:0000256" key="3">
    <source>
        <dbReference type="RuleBase" id="RU000363"/>
    </source>
</evidence>
<evidence type="ECO:0000256" key="1">
    <source>
        <dbReference type="ARBA" id="ARBA00006484"/>
    </source>
</evidence>
<accession>A0A5B8UBP8</accession>
<organism evidence="4 5">
    <name type="scientific">Baekduia soli</name>
    <dbReference type="NCBI Taxonomy" id="496014"/>
    <lineage>
        <taxon>Bacteria</taxon>
        <taxon>Bacillati</taxon>
        <taxon>Actinomycetota</taxon>
        <taxon>Thermoleophilia</taxon>
        <taxon>Solirubrobacterales</taxon>
        <taxon>Baekduiaceae</taxon>
        <taxon>Baekduia</taxon>
    </lineage>
</organism>
<dbReference type="GO" id="GO:0016491">
    <property type="term" value="F:oxidoreductase activity"/>
    <property type="evidence" value="ECO:0007669"/>
    <property type="project" value="UniProtKB-KW"/>
</dbReference>
<dbReference type="Pfam" id="PF00106">
    <property type="entry name" value="adh_short"/>
    <property type="match status" value="1"/>
</dbReference>
<dbReference type="InterPro" id="IPR002347">
    <property type="entry name" value="SDR_fam"/>
</dbReference>
<dbReference type="Proteomes" id="UP000321805">
    <property type="component" value="Chromosome"/>
</dbReference>
<dbReference type="PRINTS" id="PR00081">
    <property type="entry name" value="GDHRDH"/>
</dbReference>
<dbReference type="PANTHER" id="PTHR45024">
    <property type="entry name" value="DEHYDROGENASES, SHORT CHAIN"/>
    <property type="match status" value="1"/>
</dbReference>
<dbReference type="InterPro" id="IPR051687">
    <property type="entry name" value="Peroxisomal_Beta-Oxidation"/>
</dbReference>
<dbReference type="EMBL" id="CP042430">
    <property type="protein sequence ID" value="QEC50576.1"/>
    <property type="molecule type" value="Genomic_DNA"/>
</dbReference>
<keyword evidence="2" id="KW-0560">Oxidoreductase</keyword>
<dbReference type="PRINTS" id="PR00080">
    <property type="entry name" value="SDRFAMILY"/>
</dbReference>
<dbReference type="AlphaFoldDB" id="A0A5B8UBP8"/>
<evidence type="ECO:0000313" key="5">
    <source>
        <dbReference type="Proteomes" id="UP000321805"/>
    </source>
</evidence>
<dbReference type="KEGG" id="bsol:FSW04_25300"/>
<dbReference type="OrthoDB" id="9808187at2"/>
<keyword evidence="5" id="KW-1185">Reference proteome</keyword>
<protein>
    <submittedName>
        <fullName evidence="4">SDR family NAD(P)-dependent oxidoreductase</fullName>
    </submittedName>
</protein>
<sequence length="314" mass="32386">MLEFEGRTAIVTGAGRGMGRTHALLLASRGARVVINDLGGAMDGTGADAGPAQAVVDEIRAAGGTAVADTSSVATTEGAEAIVATAVEAFGGVDIVINNAGILTPHTFPDTGAEDLDRNLSVHLGGSFNVTRAAWPHLVKSPAARVVLTTSCALFGSPFLVAYGAAKGGLIGLGRNLAGAGAEHGIKVNLIAPYAKTRMADPDIDVNEGARTEVVADEGPTVFDRLLPENISAVVAFLAHESCELTGEVLSCGGGRVARIFFAETQGYGKADVTPEDIAANIGQICDERDYYVPEDITVYTTFFMERVPEPASV</sequence>
<gene>
    <name evidence="4" type="ORF">FSW04_25300</name>
</gene>
<comment type="similarity">
    <text evidence="1 3">Belongs to the short-chain dehydrogenases/reductases (SDR) family.</text>
</comment>
<reference evidence="4 5" key="1">
    <citation type="journal article" date="2018" name="J. Microbiol.">
        <title>Baekduia soli gen. nov., sp. nov., a novel bacterium isolated from the soil of Baekdu Mountain and proposal of a novel family name, Baekduiaceae fam. nov.</title>
        <authorList>
            <person name="An D.S."/>
            <person name="Siddiqi M.Z."/>
            <person name="Kim K.H."/>
            <person name="Yu H.S."/>
            <person name="Im W.T."/>
        </authorList>
    </citation>
    <scope>NUCLEOTIDE SEQUENCE [LARGE SCALE GENOMIC DNA]</scope>
    <source>
        <strain evidence="4 5">BR7-21</strain>
    </source>
</reference>
<evidence type="ECO:0000256" key="2">
    <source>
        <dbReference type="ARBA" id="ARBA00023002"/>
    </source>
</evidence>
<dbReference type="RefSeq" id="WP_146923346.1">
    <property type="nucleotide sequence ID" value="NZ_CP042430.1"/>
</dbReference>
<dbReference type="SUPFAM" id="SSF51735">
    <property type="entry name" value="NAD(P)-binding Rossmann-fold domains"/>
    <property type="match status" value="1"/>
</dbReference>
<name>A0A5B8UBP8_9ACTN</name>
<dbReference type="Gene3D" id="3.40.50.720">
    <property type="entry name" value="NAD(P)-binding Rossmann-like Domain"/>
    <property type="match status" value="1"/>
</dbReference>